<keyword evidence="3" id="KW-1185">Reference proteome</keyword>
<dbReference type="Gramene" id="TraesWEE_scaffold_202759_01G000100.1">
    <property type="protein sequence ID" value="TraesWEE_scaffold_202759_01G000100.1"/>
    <property type="gene ID" value="TraesWEE_scaffold_202759_01G000100"/>
</dbReference>
<dbReference type="PaxDb" id="4565-Traes_6DS_FA1F082FC.2"/>
<accession>A0A3B6QEQ8</accession>
<evidence type="ECO:0000313" key="2">
    <source>
        <dbReference type="EnsemblPlants" id="TraesCS6D02G142600.1"/>
    </source>
</evidence>
<dbReference type="PANTHER" id="PTHR39741">
    <property type="entry name" value="F-BOX DOMAIN CONTAINING PROTEIN, EXPRESSED"/>
    <property type="match status" value="1"/>
</dbReference>
<dbReference type="InterPro" id="IPR036047">
    <property type="entry name" value="F-box-like_dom_sf"/>
</dbReference>
<reference evidence="2" key="2">
    <citation type="submission" date="2018-10" db="UniProtKB">
        <authorList>
            <consortium name="EnsemblPlants"/>
        </authorList>
    </citation>
    <scope>IDENTIFICATION</scope>
</reference>
<protein>
    <recommendedName>
        <fullName evidence="1">F-box domain-containing protein</fullName>
    </recommendedName>
</protein>
<feature type="domain" description="F-box" evidence="1">
    <location>
        <begin position="17"/>
        <end position="58"/>
    </location>
</feature>
<dbReference type="Gramene" id="TraesROB_scaffold_104739_01G000100.1">
    <property type="protein sequence ID" value="TraesROB_scaffold_104739_01G000100.1"/>
    <property type="gene ID" value="TraesROB_scaffold_104739_01G000100"/>
</dbReference>
<organism evidence="2">
    <name type="scientific">Triticum aestivum</name>
    <name type="common">Wheat</name>
    <dbReference type="NCBI Taxonomy" id="4565"/>
    <lineage>
        <taxon>Eukaryota</taxon>
        <taxon>Viridiplantae</taxon>
        <taxon>Streptophyta</taxon>
        <taxon>Embryophyta</taxon>
        <taxon>Tracheophyta</taxon>
        <taxon>Spermatophyta</taxon>
        <taxon>Magnoliopsida</taxon>
        <taxon>Liliopsida</taxon>
        <taxon>Poales</taxon>
        <taxon>Poaceae</taxon>
        <taxon>BOP clade</taxon>
        <taxon>Pooideae</taxon>
        <taxon>Triticodae</taxon>
        <taxon>Triticeae</taxon>
        <taxon>Triticinae</taxon>
        <taxon>Triticum</taxon>
    </lineage>
</organism>
<gene>
    <name evidence="2" type="primary">LOC123144112</name>
</gene>
<dbReference type="InterPro" id="IPR001810">
    <property type="entry name" value="F-box_dom"/>
</dbReference>
<dbReference type="Pfam" id="PF12937">
    <property type="entry name" value="F-box-like"/>
    <property type="match status" value="1"/>
</dbReference>
<dbReference type="Gene3D" id="1.20.1280.50">
    <property type="match status" value="1"/>
</dbReference>
<dbReference type="EnsemblPlants" id="TraesCS6D02G142600.1">
    <property type="protein sequence ID" value="TraesCS6D02G142600.1"/>
    <property type="gene ID" value="TraesCS6D02G142600"/>
</dbReference>
<dbReference type="AlphaFoldDB" id="A0A3B6QEQ8"/>
<name>A0A3B6QEQ8_WHEAT</name>
<evidence type="ECO:0000259" key="1">
    <source>
        <dbReference type="Pfam" id="PF12937"/>
    </source>
</evidence>
<dbReference type="Gramene" id="TraesCLE_scaffold_104928_01G000200.1">
    <property type="protein sequence ID" value="TraesCLE_scaffold_104928_01G000200.1"/>
    <property type="gene ID" value="TraesCLE_scaffold_104928_01G000200"/>
</dbReference>
<dbReference type="SUPFAM" id="SSF81383">
    <property type="entry name" value="F-box domain"/>
    <property type="match status" value="1"/>
</dbReference>
<dbReference type="InterPro" id="IPR055336">
    <property type="entry name" value="At4g00755-like"/>
</dbReference>
<proteinExistence type="predicted"/>
<dbReference type="Gramene" id="TraesCAD_scaffold_102326_01G000100.1">
    <property type="protein sequence ID" value="TraesCAD_scaffold_102326_01G000100.1"/>
    <property type="gene ID" value="TraesCAD_scaffold_102326_01G000100"/>
</dbReference>
<dbReference type="Gramene" id="TraesCS6D02G142600.1">
    <property type="protein sequence ID" value="TraesCS6D02G142600.1"/>
    <property type="gene ID" value="TraesCS6D02G142600"/>
</dbReference>
<reference evidence="2" key="1">
    <citation type="submission" date="2018-08" db="EMBL/GenBank/DDBJ databases">
        <authorList>
            <person name="Rossello M."/>
        </authorList>
    </citation>
    <scope>NUCLEOTIDE SEQUENCE [LARGE SCALE GENOMIC DNA]</scope>
    <source>
        <strain evidence="2">cv. Chinese Spring</strain>
    </source>
</reference>
<dbReference type="STRING" id="4565.A0A3B6QEQ8"/>
<dbReference type="PANTHER" id="PTHR39741:SF19">
    <property type="entry name" value="F-BOX DOMAIN-CONTAINING PROTEIN"/>
    <property type="match status" value="1"/>
</dbReference>
<dbReference type="Proteomes" id="UP000019116">
    <property type="component" value="Chromosome 6D"/>
</dbReference>
<evidence type="ECO:0000313" key="3">
    <source>
        <dbReference type="Proteomes" id="UP000019116"/>
    </source>
</evidence>
<dbReference type="Gramene" id="TraesCS6D03G0319900.3">
    <property type="protein sequence ID" value="TraesCS6D03G0319900.3.CDS"/>
    <property type="gene ID" value="TraesCS6D03G0319900"/>
</dbReference>
<sequence>MAEECCSADLLEWIGPDVSACVFSRLDHPADLVRAAAVSRTWRRCVVESGLSKSLCLRLCPEVATVAAAAEVSRSPPSTAAPESGYERDYRIYSNLAGAYVSDSAEPSAECILDCIGASSTDDFPAETMENTLDEEEIINFRPSYWSSGGADDPEAPESLTYRLNSDICIVDEIRVRPYQAFFQDGDPIYSSKMVRFQMGHYKLPRGSETFVMDDYENKMVNADEKYTWTYTSPAFPMLQKNELQSFKLPRPVLCIGGVVMIELLGRVQKQEADDMYYICVCHAEVMGRSLSPLFMVEISDPEGYSILKYLPGAKDLSIDDFLQDDTKDSPEWHYLVDRYRQMNHRAVVVSALLEPVHYMHDIGGISDDDHEDDVGGISDDDHEDDFSEHLGTLQAFVASISEASVLEPRGPDRDKLLLWFATLLKLARVFSCVFRLVVNICHILLFK</sequence>